<evidence type="ECO:0000256" key="7">
    <source>
        <dbReference type="ARBA" id="ARBA00022741"/>
    </source>
</evidence>
<dbReference type="InterPro" id="IPR001805">
    <property type="entry name" value="Adenokinase"/>
</dbReference>
<comment type="pathway">
    <text evidence="2 11">Purine metabolism; AMP biosynthesis via salvage pathway; AMP from adenosine: step 1/1.</text>
</comment>
<dbReference type="UniPathway" id="UPA00588">
    <property type="reaction ID" value="UER00659"/>
</dbReference>
<comment type="cofactor">
    <cofactor evidence="1 11">
        <name>Mg(2+)</name>
        <dbReference type="ChEBI" id="CHEBI:18420"/>
    </cofactor>
</comment>
<dbReference type="AlphaFoldDB" id="A0A2J8A8E4"/>
<dbReference type="PANTHER" id="PTHR45769:SF3">
    <property type="entry name" value="ADENOSINE KINASE"/>
    <property type="match status" value="1"/>
</dbReference>
<evidence type="ECO:0000256" key="2">
    <source>
        <dbReference type="ARBA" id="ARBA00004801"/>
    </source>
</evidence>
<gene>
    <name evidence="14" type="ORF">TSOC_004626</name>
</gene>
<dbReference type="EC" id="2.7.1.20" evidence="4 11"/>
<keyword evidence="7 11" id="KW-0547">Nucleotide-binding</keyword>
<comment type="function">
    <text evidence="11">ATP dependent phosphorylation of adenosine and other related nucleoside analogs to monophosphate derivatives.</text>
</comment>
<keyword evidence="8 11" id="KW-0418">Kinase</keyword>
<evidence type="ECO:0000256" key="6">
    <source>
        <dbReference type="ARBA" id="ARBA00022726"/>
    </source>
</evidence>
<organism evidence="14 15">
    <name type="scientific">Tetrabaena socialis</name>
    <dbReference type="NCBI Taxonomy" id="47790"/>
    <lineage>
        <taxon>Eukaryota</taxon>
        <taxon>Viridiplantae</taxon>
        <taxon>Chlorophyta</taxon>
        <taxon>core chlorophytes</taxon>
        <taxon>Chlorophyceae</taxon>
        <taxon>CS clade</taxon>
        <taxon>Chlamydomonadales</taxon>
        <taxon>Tetrabaenaceae</taxon>
        <taxon>Tetrabaena</taxon>
    </lineage>
</organism>
<dbReference type="GO" id="GO:0044209">
    <property type="term" value="P:AMP salvage"/>
    <property type="evidence" value="ECO:0007669"/>
    <property type="project" value="UniProtKB-UniRule"/>
</dbReference>
<dbReference type="GO" id="GO:0006166">
    <property type="term" value="P:purine ribonucleoside salvage"/>
    <property type="evidence" value="ECO:0007669"/>
    <property type="project" value="UniProtKB-KW"/>
</dbReference>
<evidence type="ECO:0000256" key="10">
    <source>
        <dbReference type="PIRSR" id="PIRSR601805-1"/>
    </source>
</evidence>
<dbReference type="Pfam" id="PF00294">
    <property type="entry name" value="PfkB"/>
    <property type="match status" value="1"/>
</dbReference>
<accession>A0A2J8A8E4</accession>
<evidence type="ECO:0000256" key="3">
    <source>
        <dbReference type="ARBA" id="ARBA00010688"/>
    </source>
</evidence>
<evidence type="ECO:0000256" key="12">
    <source>
        <dbReference type="SAM" id="MobiDB-lite"/>
    </source>
</evidence>
<name>A0A2J8A8E4_9CHLO</name>
<keyword evidence="15" id="KW-1185">Reference proteome</keyword>
<dbReference type="OrthoDB" id="432447at2759"/>
<evidence type="ECO:0000313" key="15">
    <source>
        <dbReference type="Proteomes" id="UP000236333"/>
    </source>
</evidence>
<sequence>MAITDRVPGKSKAQRRPPGRVPVEHLLEPDNMALLLKARVVYCTGFFITVSPSSIETVSKHCAENDKIYAMVRARACGAVLRDAFVGGFMSQLVCGKDIPECVRAGNYAANVVIQRSGCTFPPKPTFIWN</sequence>
<dbReference type="InterPro" id="IPR029056">
    <property type="entry name" value="Ribokinase-like"/>
</dbReference>
<evidence type="ECO:0000256" key="9">
    <source>
        <dbReference type="ARBA" id="ARBA00022840"/>
    </source>
</evidence>
<dbReference type="GO" id="GO:0004001">
    <property type="term" value="F:adenosine kinase activity"/>
    <property type="evidence" value="ECO:0007669"/>
    <property type="project" value="UniProtKB-UniRule"/>
</dbReference>
<dbReference type="GO" id="GO:0005524">
    <property type="term" value="F:ATP binding"/>
    <property type="evidence" value="ECO:0007669"/>
    <property type="project" value="UniProtKB-UniRule"/>
</dbReference>
<evidence type="ECO:0000256" key="5">
    <source>
        <dbReference type="ARBA" id="ARBA00022679"/>
    </source>
</evidence>
<evidence type="ECO:0000256" key="8">
    <source>
        <dbReference type="ARBA" id="ARBA00022777"/>
    </source>
</evidence>
<keyword evidence="9 11" id="KW-0067">ATP-binding</keyword>
<keyword evidence="6 11" id="KW-0660">Purine salvage</keyword>
<keyword evidence="11" id="KW-0460">Magnesium</keyword>
<evidence type="ECO:0000256" key="1">
    <source>
        <dbReference type="ARBA" id="ARBA00001946"/>
    </source>
</evidence>
<dbReference type="InterPro" id="IPR011611">
    <property type="entry name" value="PfkB_dom"/>
</dbReference>
<dbReference type="SUPFAM" id="SSF53613">
    <property type="entry name" value="Ribokinase-like"/>
    <property type="match status" value="1"/>
</dbReference>
<dbReference type="GO" id="GO:0005634">
    <property type="term" value="C:nucleus"/>
    <property type="evidence" value="ECO:0007669"/>
    <property type="project" value="TreeGrafter"/>
</dbReference>
<dbReference type="PANTHER" id="PTHR45769">
    <property type="entry name" value="ADENOSINE KINASE"/>
    <property type="match status" value="1"/>
</dbReference>
<comment type="caution">
    <text evidence="14">The sequence shown here is derived from an EMBL/GenBank/DDBJ whole genome shotgun (WGS) entry which is preliminary data.</text>
</comment>
<comment type="similarity">
    <text evidence="3 11">Belongs to the carbohydrate kinase PfkB family.</text>
</comment>
<evidence type="ECO:0000259" key="13">
    <source>
        <dbReference type="Pfam" id="PF00294"/>
    </source>
</evidence>
<evidence type="ECO:0000256" key="4">
    <source>
        <dbReference type="ARBA" id="ARBA00012119"/>
    </source>
</evidence>
<comment type="catalytic activity">
    <reaction evidence="11">
        <text>adenosine + ATP = AMP + ADP + H(+)</text>
        <dbReference type="Rhea" id="RHEA:20824"/>
        <dbReference type="ChEBI" id="CHEBI:15378"/>
        <dbReference type="ChEBI" id="CHEBI:16335"/>
        <dbReference type="ChEBI" id="CHEBI:30616"/>
        <dbReference type="ChEBI" id="CHEBI:456215"/>
        <dbReference type="ChEBI" id="CHEBI:456216"/>
        <dbReference type="EC" id="2.7.1.20"/>
    </reaction>
</comment>
<feature type="region of interest" description="Disordered" evidence="12">
    <location>
        <begin position="1"/>
        <end position="21"/>
    </location>
</feature>
<dbReference type="Gene3D" id="3.40.1190.20">
    <property type="match status" value="2"/>
</dbReference>
<proteinExistence type="inferred from homology"/>
<dbReference type="Proteomes" id="UP000236333">
    <property type="component" value="Unassembled WGS sequence"/>
</dbReference>
<dbReference type="EMBL" id="PGGS01000116">
    <property type="protein sequence ID" value="PNH08799.1"/>
    <property type="molecule type" value="Genomic_DNA"/>
</dbReference>
<feature type="active site" description="Proton acceptor" evidence="10">
    <location>
        <position position="83"/>
    </location>
</feature>
<evidence type="ECO:0000256" key="11">
    <source>
        <dbReference type="RuleBase" id="RU368116"/>
    </source>
</evidence>
<evidence type="ECO:0000313" key="14">
    <source>
        <dbReference type="EMBL" id="PNH08799.1"/>
    </source>
</evidence>
<reference evidence="14 15" key="1">
    <citation type="journal article" date="2017" name="Mol. Biol. Evol.">
        <title>The 4-celled Tetrabaena socialis nuclear genome reveals the essential components for genetic control of cell number at the origin of multicellularity in the volvocine lineage.</title>
        <authorList>
            <person name="Featherston J."/>
            <person name="Arakaki Y."/>
            <person name="Hanschen E.R."/>
            <person name="Ferris P.J."/>
            <person name="Michod R.E."/>
            <person name="Olson B.J.S.C."/>
            <person name="Nozaki H."/>
            <person name="Durand P.M."/>
        </authorList>
    </citation>
    <scope>NUCLEOTIDE SEQUENCE [LARGE SCALE GENOMIC DNA]</scope>
    <source>
        <strain evidence="14 15">NIES-571</strain>
    </source>
</reference>
<dbReference type="GO" id="GO:0005829">
    <property type="term" value="C:cytosol"/>
    <property type="evidence" value="ECO:0007669"/>
    <property type="project" value="TreeGrafter"/>
</dbReference>
<protein>
    <recommendedName>
        <fullName evidence="4 11">Adenosine kinase</fullName>
        <shortName evidence="11">AK</shortName>
        <ecNumber evidence="4 11">2.7.1.20</ecNumber>
    </recommendedName>
    <alternativeName>
        <fullName evidence="11">Adenosine 5'-phosphotransferase</fullName>
    </alternativeName>
</protein>
<keyword evidence="5 11" id="KW-0808">Transferase</keyword>
<feature type="domain" description="Carbohydrate kinase PfkB" evidence="13">
    <location>
        <begin position="83"/>
        <end position="122"/>
    </location>
</feature>
<dbReference type="GO" id="GO:0006144">
    <property type="term" value="P:purine nucleobase metabolic process"/>
    <property type="evidence" value="ECO:0007669"/>
    <property type="project" value="TreeGrafter"/>
</dbReference>